<dbReference type="PANTHER" id="PTHR12592">
    <property type="entry name" value="ATP-DEPENDENT (S)-NAD(P)H-HYDRATE DEHYDRATASE FAMILY MEMBER"/>
    <property type="match status" value="1"/>
</dbReference>
<keyword evidence="13" id="KW-0511">Multifunctional enzyme</keyword>
<keyword evidence="22" id="KW-1185">Reference proteome</keyword>
<dbReference type="InterPro" id="IPR000631">
    <property type="entry name" value="CARKD"/>
</dbReference>
<evidence type="ECO:0000256" key="2">
    <source>
        <dbReference type="ARBA" id="ARBA00000909"/>
    </source>
</evidence>
<feature type="binding site" evidence="17">
    <location>
        <position position="433"/>
    </location>
    <ligand>
        <name>(6S)-NADPHX</name>
        <dbReference type="ChEBI" id="CHEBI:64076"/>
    </ligand>
</feature>
<protein>
    <recommendedName>
        <fullName evidence="17">ADP-dependent (S)-NAD(P)H-hydrate dehydratase</fullName>
        <ecNumber evidence="17">4.2.1.136</ecNumber>
    </recommendedName>
    <alternativeName>
        <fullName evidence="17">ADP-dependent NAD(P)HX dehydratase</fullName>
    </alternativeName>
</protein>
<evidence type="ECO:0000256" key="4">
    <source>
        <dbReference type="ARBA" id="ARBA00009524"/>
    </source>
</evidence>
<dbReference type="OrthoDB" id="9806925at2"/>
<dbReference type="InterPro" id="IPR017953">
    <property type="entry name" value="Carbohydrate_kinase_pred_CS"/>
</dbReference>
<keyword evidence="12 17" id="KW-0456">Lyase</keyword>
<comment type="subunit">
    <text evidence="17">Homotetramer.</text>
</comment>
<dbReference type="PROSITE" id="PS51385">
    <property type="entry name" value="YJEF_N"/>
    <property type="match status" value="1"/>
</dbReference>
<evidence type="ECO:0000256" key="15">
    <source>
        <dbReference type="ARBA" id="ARBA00048238"/>
    </source>
</evidence>
<dbReference type="InterPro" id="IPR036652">
    <property type="entry name" value="YjeF_N_dom_sf"/>
</dbReference>
<proteinExistence type="inferred from homology"/>
<name>A0A0M3Q955_9CORY</name>
<dbReference type="PROSITE" id="PS51383">
    <property type="entry name" value="YJEF_C_3"/>
    <property type="match status" value="1"/>
</dbReference>
<dbReference type="EC" id="4.2.1.136" evidence="17"/>
<gene>
    <name evidence="21" type="primary">nnr</name>
    <name evidence="17" type="synonym">nnrD</name>
    <name evidence="21" type="ORF">CDES_03080</name>
</gene>
<comment type="similarity">
    <text evidence="3 18">In the N-terminal section; belongs to the NnrE/AIBP family.</text>
</comment>
<dbReference type="Gene3D" id="3.40.50.10260">
    <property type="entry name" value="YjeF N-terminal domain"/>
    <property type="match status" value="1"/>
</dbReference>
<dbReference type="GO" id="GO:0110051">
    <property type="term" value="P:metabolite repair"/>
    <property type="evidence" value="ECO:0007669"/>
    <property type="project" value="TreeGrafter"/>
</dbReference>
<dbReference type="Proteomes" id="UP000068067">
    <property type="component" value="Chromosome"/>
</dbReference>
<dbReference type="RefSeq" id="WP_053544200.1">
    <property type="nucleotide sequence ID" value="NZ_CP009220.1"/>
</dbReference>
<dbReference type="HAMAP" id="MF_01965">
    <property type="entry name" value="NADHX_dehydratase"/>
    <property type="match status" value="1"/>
</dbReference>
<evidence type="ECO:0000256" key="18">
    <source>
        <dbReference type="PIRNR" id="PIRNR017184"/>
    </source>
</evidence>
<evidence type="ECO:0000256" key="8">
    <source>
        <dbReference type="ARBA" id="ARBA00022857"/>
    </source>
</evidence>
<evidence type="ECO:0000256" key="17">
    <source>
        <dbReference type="HAMAP-Rule" id="MF_01965"/>
    </source>
</evidence>
<keyword evidence="8 17" id="KW-0521">NADP</keyword>
<comment type="catalytic activity">
    <reaction evidence="15 17 18">
        <text>(6S)-NADHX + ADP = AMP + phosphate + NADH + H(+)</text>
        <dbReference type="Rhea" id="RHEA:32223"/>
        <dbReference type="ChEBI" id="CHEBI:15378"/>
        <dbReference type="ChEBI" id="CHEBI:43474"/>
        <dbReference type="ChEBI" id="CHEBI:57945"/>
        <dbReference type="ChEBI" id="CHEBI:64074"/>
        <dbReference type="ChEBI" id="CHEBI:456215"/>
        <dbReference type="ChEBI" id="CHEBI:456216"/>
        <dbReference type="EC" id="4.2.1.136"/>
    </reaction>
</comment>
<evidence type="ECO:0000256" key="12">
    <source>
        <dbReference type="ARBA" id="ARBA00023239"/>
    </source>
</evidence>
<evidence type="ECO:0000313" key="21">
    <source>
        <dbReference type="EMBL" id="ALC05069.1"/>
    </source>
</evidence>
<feature type="binding site" evidence="17">
    <location>
        <begin position="476"/>
        <end position="480"/>
    </location>
    <ligand>
        <name>AMP</name>
        <dbReference type="ChEBI" id="CHEBI:456215"/>
    </ligand>
</feature>
<dbReference type="PIRSF" id="PIRSF017184">
    <property type="entry name" value="Nnr"/>
    <property type="match status" value="1"/>
</dbReference>
<comment type="catalytic activity">
    <reaction evidence="2 18">
        <text>(6R)-NADPHX = (6S)-NADPHX</text>
        <dbReference type="Rhea" id="RHEA:32227"/>
        <dbReference type="ChEBI" id="CHEBI:64076"/>
        <dbReference type="ChEBI" id="CHEBI:64077"/>
        <dbReference type="EC" id="5.1.99.6"/>
    </reaction>
</comment>
<evidence type="ECO:0000259" key="19">
    <source>
        <dbReference type="PROSITE" id="PS51383"/>
    </source>
</evidence>
<dbReference type="PANTHER" id="PTHR12592:SF0">
    <property type="entry name" value="ATP-DEPENDENT (S)-NAD(P)H-HYDRATE DEHYDRATASE"/>
    <property type="match status" value="1"/>
</dbReference>
<accession>A0A0M3Q955</accession>
<dbReference type="CDD" id="cd01171">
    <property type="entry name" value="YXKO-related"/>
    <property type="match status" value="1"/>
</dbReference>
<dbReference type="AlphaFoldDB" id="A0A0M3Q955"/>
<evidence type="ECO:0000256" key="1">
    <source>
        <dbReference type="ARBA" id="ARBA00000013"/>
    </source>
</evidence>
<dbReference type="GO" id="GO:0005524">
    <property type="term" value="F:ATP binding"/>
    <property type="evidence" value="ECO:0007669"/>
    <property type="project" value="UniProtKB-UniRule"/>
</dbReference>
<comment type="function">
    <text evidence="17">Catalyzes the dehydration of the S-form of NAD(P)HX at the expense of ADP, which is converted to AMP. Together with NAD(P)HX epimerase, which catalyzes the epimerization of the S- and R-forms, the enzyme allows the repair of both epimers of NAD(P)HX, a damaged form of NAD(P)H that is a result of enzymatic or heat-dependent hydration.</text>
</comment>
<keyword evidence="9 18" id="KW-0630">Potassium</keyword>
<evidence type="ECO:0000313" key="22">
    <source>
        <dbReference type="Proteomes" id="UP000068067"/>
    </source>
</evidence>
<dbReference type="STRING" id="931089.CDES_03080"/>
<dbReference type="EMBL" id="CP009220">
    <property type="protein sequence ID" value="ALC05069.1"/>
    <property type="molecule type" value="Genomic_DNA"/>
</dbReference>
<dbReference type="Pfam" id="PF01256">
    <property type="entry name" value="Carb_kinase"/>
    <property type="match status" value="1"/>
</dbReference>
<reference evidence="21 22" key="1">
    <citation type="submission" date="2014-08" db="EMBL/GenBank/DDBJ databases">
        <title>Complete genome sequence of Corynebacterium deserti GIMN1.010 (=DSM 45689), isolated from desert sand in western China.</title>
        <authorList>
            <person name="Ruckert C."/>
            <person name="Albersmeier A."/>
            <person name="Kalinowski J."/>
        </authorList>
    </citation>
    <scope>NUCLEOTIDE SEQUENCE [LARGE SCALE GENOMIC DNA]</scope>
    <source>
        <strain evidence="21 22">GIMN1.010</strain>
    </source>
</reference>
<evidence type="ECO:0000256" key="11">
    <source>
        <dbReference type="ARBA" id="ARBA00023235"/>
    </source>
</evidence>
<keyword evidence="11 18" id="KW-0413">Isomerase</keyword>
<comment type="similarity">
    <text evidence="4 18">In the C-terminal section; belongs to the NnrD/CARKD family.</text>
</comment>
<comment type="cofactor">
    <cofactor evidence="18">
        <name>K(+)</name>
        <dbReference type="ChEBI" id="CHEBI:29103"/>
    </cofactor>
    <text evidence="18">Binds 1 potassium ion per subunit.</text>
</comment>
<dbReference type="GO" id="GO:0046872">
    <property type="term" value="F:metal ion binding"/>
    <property type="evidence" value="ECO:0007669"/>
    <property type="project" value="UniProtKB-UniRule"/>
</dbReference>
<dbReference type="GO" id="GO:0046496">
    <property type="term" value="P:nicotinamide nucleotide metabolic process"/>
    <property type="evidence" value="ECO:0007669"/>
    <property type="project" value="UniProtKB-UniRule"/>
</dbReference>
<evidence type="ECO:0000256" key="5">
    <source>
        <dbReference type="ARBA" id="ARBA00022723"/>
    </source>
</evidence>
<evidence type="ECO:0000256" key="14">
    <source>
        <dbReference type="ARBA" id="ARBA00025153"/>
    </source>
</evidence>
<feature type="domain" description="YjeF N-terminal" evidence="20">
    <location>
        <begin position="10"/>
        <end position="246"/>
    </location>
</feature>
<dbReference type="InterPro" id="IPR030677">
    <property type="entry name" value="Nnr"/>
</dbReference>
<feature type="binding site" evidence="17">
    <location>
        <position position="327"/>
    </location>
    <ligand>
        <name>(6S)-NADPHX</name>
        <dbReference type="ChEBI" id="CHEBI:64076"/>
    </ligand>
</feature>
<keyword evidence="7 17" id="KW-0067">ATP-binding</keyword>
<comment type="function">
    <text evidence="14 18">Bifunctional enzyme that catalyzes the epimerization of the S- and R-forms of NAD(P)HX and the dehydration of the S-form of NAD(P)HX at the expense of ADP, which is converted to AMP. This allows the repair of both epimers of NAD(P)HX, a damaged form of NAD(P)H that is a result of enzymatic or heat-dependent hydration.</text>
</comment>
<keyword evidence="6 17" id="KW-0547">Nucleotide-binding</keyword>
<evidence type="ECO:0000256" key="13">
    <source>
        <dbReference type="ARBA" id="ARBA00023268"/>
    </source>
</evidence>
<evidence type="ECO:0000256" key="9">
    <source>
        <dbReference type="ARBA" id="ARBA00022958"/>
    </source>
</evidence>
<dbReference type="PATRIC" id="fig|931089.4.peg.624"/>
<evidence type="ECO:0000256" key="3">
    <source>
        <dbReference type="ARBA" id="ARBA00006001"/>
    </source>
</evidence>
<sequence>MKQVFSVDQIRRAENILLKRQSDPDELMISAAAAVAEVALAMIEVQAEPRLHLLPGGGPEQIPWEPVHGQTLLLVGPGGNGGDALYAGAFMIEEGQSVHAVLLGDGKVHESAVNYFLAQDGEILEEFPDAGEYNLVVDGVYGIGNRGPISVELANFMETVYSMDIPVLAVDVPSGVNADTGEVPPGTLVRLFHYGPDAPVARQKVPTHINATATITFGGLRRAHAVSPACGEVMLADIDLAAGDGHGLSQELVQVHMEDGVPPVYASVVVRPRQPIHEQVGQSEAGEAIQDIGQHFMALDLEPRPEHDKYSSGIVGIVAGSDAYRGAAILATQAAVRATSSMVRYVGSVADMVVQAAPEVVVTRTLADTGRVQTWVHGPGHGTSETEVAELADLLTRPEPLLIDADSLTLLATSPELRAVLALREAPTVLTPHKGEFERLAEVLRSEGLEIPSAFDDPIGAAQALSEFCGCCVLLKGRHTVVAAPKFTHVINAGSSWLATAGSGDVLAGLVGAHVAQSYAEIHRLPEFFPDINVPDTAVYTQVARAVVIHSLAGYFAADTAFGTAPTSASRIVECISPATAQLTTERFD</sequence>
<feature type="binding site" evidence="17">
    <location>
        <position position="380"/>
    </location>
    <ligand>
        <name>(6S)-NADPHX</name>
        <dbReference type="ChEBI" id="CHEBI:64076"/>
    </ligand>
</feature>
<dbReference type="Gene3D" id="3.40.1190.20">
    <property type="match status" value="1"/>
</dbReference>
<evidence type="ECO:0000256" key="7">
    <source>
        <dbReference type="ARBA" id="ARBA00022840"/>
    </source>
</evidence>
<keyword evidence="5 18" id="KW-0479">Metal-binding</keyword>
<dbReference type="SUPFAM" id="SSF53613">
    <property type="entry name" value="Ribokinase-like"/>
    <property type="match status" value="1"/>
</dbReference>
<feature type="binding site" evidence="17">
    <location>
        <position position="504"/>
    </location>
    <ligand>
        <name>AMP</name>
        <dbReference type="ChEBI" id="CHEBI:456215"/>
    </ligand>
</feature>
<dbReference type="Pfam" id="PF03853">
    <property type="entry name" value="YjeF_N"/>
    <property type="match status" value="1"/>
</dbReference>
<dbReference type="InterPro" id="IPR029056">
    <property type="entry name" value="Ribokinase-like"/>
</dbReference>
<dbReference type="SUPFAM" id="SSF64153">
    <property type="entry name" value="YjeF N-terminal domain-like"/>
    <property type="match status" value="1"/>
</dbReference>
<dbReference type="KEGG" id="cdx:CDES_03080"/>
<evidence type="ECO:0000259" key="20">
    <source>
        <dbReference type="PROSITE" id="PS51385"/>
    </source>
</evidence>
<organism evidence="21 22">
    <name type="scientific">Corynebacterium deserti GIMN1.010</name>
    <dbReference type="NCBI Taxonomy" id="931089"/>
    <lineage>
        <taxon>Bacteria</taxon>
        <taxon>Bacillati</taxon>
        <taxon>Actinomycetota</taxon>
        <taxon>Actinomycetes</taxon>
        <taxon>Mycobacteriales</taxon>
        <taxon>Corynebacteriaceae</taxon>
        <taxon>Corynebacterium</taxon>
    </lineage>
</organism>
<dbReference type="InterPro" id="IPR004443">
    <property type="entry name" value="YjeF_N_dom"/>
</dbReference>
<comment type="catalytic activity">
    <reaction evidence="1 18">
        <text>(6R)-NADHX = (6S)-NADHX</text>
        <dbReference type="Rhea" id="RHEA:32215"/>
        <dbReference type="ChEBI" id="CHEBI:64074"/>
        <dbReference type="ChEBI" id="CHEBI:64075"/>
        <dbReference type="EC" id="5.1.99.6"/>
    </reaction>
</comment>
<dbReference type="GO" id="GO:0052856">
    <property type="term" value="F:NAD(P)HX epimerase activity"/>
    <property type="evidence" value="ECO:0007669"/>
    <property type="project" value="UniProtKB-EC"/>
</dbReference>
<evidence type="ECO:0000256" key="6">
    <source>
        <dbReference type="ARBA" id="ARBA00022741"/>
    </source>
</evidence>
<feature type="domain" description="YjeF C-terminal" evidence="19">
    <location>
        <begin position="292"/>
        <end position="583"/>
    </location>
</feature>
<dbReference type="PROSITE" id="PS01050">
    <property type="entry name" value="YJEF_C_2"/>
    <property type="match status" value="1"/>
</dbReference>
<comment type="catalytic activity">
    <reaction evidence="16 17 18">
        <text>(6S)-NADPHX + ADP = AMP + phosphate + NADPH + H(+)</text>
        <dbReference type="Rhea" id="RHEA:32235"/>
        <dbReference type="ChEBI" id="CHEBI:15378"/>
        <dbReference type="ChEBI" id="CHEBI:43474"/>
        <dbReference type="ChEBI" id="CHEBI:57783"/>
        <dbReference type="ChEBI" id="CHEBI:64076"/>
        <dbReference type="ChEBI" id="CHEBI:456215"/>
        <dbReference type="ChEBI" id="CHEBI:456216"/>
        <dbReference type="EC" id="4.2.1.136"/>
    </reaction>
</comment>
<feature type="binding site" evidence="17">
    <location>
        <position position="505"/>
    </location>
    <ligand>
        <name>(6S)-NADPHX</name>
        <dbReference type="ChEBI" id="CHEBI:64076"/>
    </ligand>
</feature>
<comment type="similarity">
    <text evidence="17">Belongs to the NnrD/CARKD family.</text>
</comment>
<keyword evidence="10 17" id="KW-0520">NAD</keyword>
<comment type="cofactor">
    <cofactor evidence="17">
        <name>Mg(2+)</name>
        <dbReference type="ChEBI" id="CHEBI:18420"/>
    </cofactor>
</comment>
<evidence type="ECO:0000256" key="10">
    <source>
        <dbReference type="ARBA" id="ARBA00023027"/>
    </source>
</evidence>
<evidence type="ECO:0000256" key="16">
    <source>
        <dbReference type="ARBA" id="ARBA00049209"/>
    </source>
</evidence>
<dbReference type="GO" id="GO:0052855">
    <property type="term" value="F:ADP-dependent NAD(P)H-hydrate dehydratase activity"/>
    <property type="evidence" value="ECO:0007669"/>
    <property type="project" value="UniProtKB-UniRule"/>
</dbReference>